<evidence type="ECO:0000256" key="6">
    <source>
        <dbReference type="ARBA" id="ARBA00023242"/>
    </source>
</evidence>
<dbReference type="GO" id="GO:0005667">
    <property type="term" value="C:transcription regulator complex"/>
    <property type="evidence" value="ECO:0007669"/>
    <property type="project" value="TreeGrafter"/>
</dbReference>
<dbReference type="PROSITE" id="PS00028">
    <property type="entry name" value="ZINC_FINGER_C2H2_1"/>
    <property type="match status" value="2"/>
</dbReference>
<keyword evidence="10" id="KW-1185">Reference proteome</keyword>
<comment type="caution">
    <text evidence="9">The sequence shown here is derived from an EMBL/GenBank/DDBJ whole genome shotgun (WGS) entry which is preliminary data.</text>
</comment>
<name>A0AAV4RK98_CAEEX</name>
<comment type="subcellular location">
    <subcellularLocation>
        <location evidence="1">Nucleus</location>
    </subcellularLocation>
</comment>
<protein>
    <recommendedName>
        <fullName evidence="8">C2H2-type domain-containing protein</fullName>
    </recommendedName>
</protein>
<evidence type="ECO:0000313" key="9">
    <source>
        <dbReference type="EMBL" id="GIY20912.1"/>
    </source>
</evidence>
<keyword evidence="6" id="KW-0539">Nucleus</keyword>
<reference evidence="9 10" key="1">
    <citation type="submission" date="2021-06" db="EMBL/GenBank/DDBJ databases">
        <title>Caerostris extrusa draft genome.</title>
        <authorList>
            <person name="Kono N."/>
            <person name="Arakawa K."/>
        </authorList>
    </citation>
    <scope>NUCLEOTIDE SEQUENCE [LARGE SCALE GENOMIC DNA]</scope>
</reference>
<evidence type="ECO:0000256" key="3">
    <source>
        <dbReference type="ARBA" id="ARBA00022737"/>
    </source>
</evidence>
<keyword evidence="5" id="KW-0862">Zinc</keyword>
<gene>
    <name evidence="9" type="ORF">CEXT_774021</name>
</gene>
<evidence type="ECO:0000256" key="4">
    <source>
        <dbReference type="ARBA" id="ARBA00022771"/>
    </source>
</evidence>
<dbReference type="InterPro" id="IPR013087">
    <property type="entry name" value="Znf_C2H2_type"/>
</dbReference>
<evidence type="ECO:0000256" key="1">
    <source>
        <dbReference type="ARBA" id="ARBA00004123"/>
    </source>
</evidence>
<dbReference type="SMART" id="SM00355">
    <property type="entry name" value="ZnF_C2H2"/>
    <property type="match status" value="2"/>
</dbReference>
<dbReference type="Gene3D" id="3.30.160.60">
    <property type="entry name" value="Classic Zinc Finger"/>
    <property type="match status" value="2"/>
</dbReference>
<evidence type="ECO:0000256" key="2">
    <source>
        <dbReference type="ARBA" id="ARBA00022723"/>
    </source>
</evidence>
<dbReference type="PANTHER" id="PTHR14003:SF19">
    <property type="entry name" value="YY2 TRANSCRIPTION FACTOR"/>
    <property type="match status" value="1"/>
</dbReference>
<feature type="domain" description="C2H2-type" evidence="8">
    <location>
        <begin position="107"/>
        <end position="134"/>
    </location>
</feature>
<proteinExistence type="predicted"/>
<evidence type="ECO:0000259" key="8">
    <source>
        <dbReference type="PROSITE" id="PS50157"/>
    </source>
</evidence>
<dbReference type="GO" id="GO:0000978">
    <property type="term" value="F:RNA polymerase II cis-regulatory region sequence-specific DNA binding"/>
    <property type="evidence" value="ECO:0007669"/>
    <property type="project" value="TreeGrafter"/>
</dbReference>
<dbReference type="GO" id="GO:0031519">
    <property type="term" value="C:PcG protein complex"/>
    <property type="evidence" value="ECO:0007669"/>
    <property type="project" value="TreeGrafter"/>
</dbReference>
<dbReference type="PROSITE" id="PS50157">
    <property type="entry name" value="ZINC_FINGER_C2H2_2"/>
    <property type="match status" value="2"/>
</dbReference>
<dbReference type="SUPFAM" id="SSF57667">
    <property type="entry name" value="beta-beta-alpha zinc fingers"/>
    <property type="match status" value="1"/>
</dbReference>
<dbReference type="AlphaFoldDB" id="A0AAV4RK98"/>
<dbReference type="Proteomes" id="UP001054945">
    <property type="component" value="Unassembled WGS sequence"/>
</dbReference>
<keyword evidence="3" id="KW-0677">Repeat</keyword>
<sequence>MNQLAQHPNASSKMQCSRIYHMDEMASHVVSDFNESHKASTNRISQQYETSVRVPILALQNAQYNPMDTIPQKDSINPVHSNNCSKELPPKDNPVLHDRSRNDARRYACSYCDKTFSYSNNLTEHMLIHTADESYKCMECGRCFAYSCRLRDHVRRSHTAEKYIIVRNVVKVFLAVTHCVNTYS</sequence>
<dbReference type="EMBL" id="BPLR01007947">
    <property type="protein sequence ID" value="GIY20912.1"/>
    <property type="molecule type" value="Genomic_DNA"/>
</dbReference>
<dbReference type="InterPro" id="IPR036236">
    <property type="entry name" value="Znf_C2H2_sf"/>
</dbReference>
<evidence type="ECO:0000313" key="10">
    <source>
        <dbReference type="Proteomes" id="UP001054945"/>
    </source>
</evidence>
<evidence type="ECO:0000256" key="7">
    <source>
        <dbReference type="PROSITE-ProRule" id="PRU00042"/>
    </source>
</evidence>
<dbReference type="Pfam" id="PF00096">
    <property type="entry name" value="zf-C2H2"/>
    <property type="match status" value="2"/>
</dbReference>
<dbReference type="GO" id="GO:0000981">
    <property type="term" value="F:DNA-binding transcription factor activity, RNA polymerase II-specific"/>
    <property type="evidence" value="ECO:0007669"/>
    <property type="project" value="TreeGrafter"/>
</dbReference>
<dbReference type="FunFam" id="3.30.160.60:FF:001182">
    <property type="entry name" value="Zinc finger, C2H2 type"/>
    <property type="match status" value="1"/>
</dbReference>
<keyword evidence="2" id="KW-0479">Metal-binding</keyword>
<dbReference type="PANTHER" id="PTHR14003">
    <property type="entry name" value="TRANSCRIPTIONAL REPRESSOR PROTEIN YY"/>
    <property type="match status" value="1"/>
</dbReference>
<dbReference type="GO" id="GO:0008270">
    <property type="term" value="F:zinc ion binding"/>
    <property type="evidence" value="ECO:0007669"/>
    <property type="project" value="UniProtKB-KW"/>
</dbReference>
<accession>A0AAV4RK98</accession>
<organism evidence="9 10">
    <name type="scientific">Caerostris extrusa</name>
    <name type="common">Bark spider</name>
    <name type="synonym">Caerostris bankana</name>
    <dbReference type="NCBI Taxonomy" id="172846"/>
    <lineage>
        <taxon>Eukaryota</taxon>
        <taxon>Metazoa</taxon>
        <taxon>Ecdysozoa</taxon>
        <taxon>Arthropoda</taxon>
        <taxon>Chelicerata</taxon>
        <taxon>Arachnida</taxon>
        <taxon>Araneae</taxon>
        <taxon>Araneomorphae</taxon>
        <taxon>Entelegynae</taxon>
        <taxon>Araneoidea</taxon>
        <taxon>Araneidae</taxon>
        <taxon>Caerostris</taxon>
    </lineage>
</organism>
<dbReference type="GO" id="GO:0000785">
    <property type="term" value="C:chromatin"/>
    <property type="evidence" value="ECO:0007669"/>
    <property type="project" value="TreeGrafter"/>
</dbReference>
<evidence type="ECO:0000256" key="5">
    <source>
        <dbReference type="ARBA" id="ARBA00022833"/>
    </source>
</evidence>
<keyword evidence="4 7" id="KW-0863">Zinc-finger</keyword>
<feature type="domain" description="C2H2-type" evidence="8">
    <location>
        <begin position="135"/>
        <end position="163"/>
    </location>
</feature>